<organism evidence="1 2">
    <name type="scientific">Amycolatopsis jiangsuensis</name>
    <dbReference type="NCBI Taxonomy" id="1181879"/>
    <lineage>
        <taxon>Bacteria</taxon>
        <taxon>Bacillati</taxon>
        <taxon>Actinomycetota</taxon>
        <taxon>Actinomycetes</taxon>
        <taxon>Pseudonocardiales</taxon>
        <taxon>Pseudonocardiaceae</taxon>
        <taxon>Amycolatopsis</taxon>
    </lineage>
</organism>
<dbReference type="Proteomes" id="UP000581769">
    <property type="component" value="Unassembled WGS sequence"/>
</dbReference>
<sequence length="123" mass="13252">MESFRQPPPGVALAEEAHAALRRLRHETGGRDLESPAELYRTLGLLHQLADDLSQVLPSLHDQLERALLAGRLQHTALAATARETIDAVASAGHSMSVAHYTGLLVSQELRKAHAAVRDLAAP</sequence>
<evidence type="ECO:0000313" key="1">
    <source>
        <dbReference type="EMBL" id="MBB4689132.1"/>
    </source>
</evidence>
<dbReference type="AlphaFoldDB" id="A0A840J6S4"/>
<proteinExistence type="predicted"/>
<accession>A0A840J6S4</accession>
<protein>
    <submittedName>
        <fullName evidence="1">Uncharacterized protein</fullName>
    </submittedName>
</protein>
<keyword evidence="2" id="KW-1185">Reference proteome</keyword>
<reference evidence="1 2" key="1">
    <citation type="submission" date="2020-08" db="EMBL/GenBank/DDBJ databases">
        <title>Sequencing the genomes of 1000 actinobacteria strains.</title>
        <authorList>
            <person name="Klenk H.-P."/>
        </authorList>
    </citation>
    <scope>NUCLEOTIDE SEQUENCE [LARGE SCALE GENOMIC DNA]</scope>
    <source>
        <strain evidence="1 2">DSM 45859</strain>
    </source>
</reference>
<gene>
    <name evidence="1" type="ORF">BJY18_006617</name>
</gene>
<evidence type="ECO:0000313" key="2">
    <source>
        <dbReference type="Proteomes" id="UP000581769"/>
    </source>
</evidence>
<dbReference type="EMBL" id="JACHMG010000001">
    <property type="protein sequence ID" value="MBB4689132.1"/>
    <property type="molecule type" value="Genomic_DNA"/>
</dbReference>
<dbReference type="RefSeq" id="WP_184783714.1">
    <property type="nucleotide sequence ID" value="NZ_JACHMG010000001.1"/>
</dbReference>
<comment type="caution">
    <text evidence="1">The sequence shown here is derived from an EMBL/GenBank/DDBJ whole genome shotgun (WGS) entry which is preliminary data.</text>
</comment>
<name>A0A840J6S4_9PSEU</name>